<reference evidence="1" key="1">
    <citation type="submission" date="2022-07" db="EMBL/GenBank/DDBJ databases">
        <title>Genome Sequence of Lecanicillium saksenae.</title>
        <authorList>
            <person name="Buettner E."/>
        </authorList>
    </citation>
    <scope>NUCLEOTIDE SEQUENCE</scope>
    <source>
        <strain evidence="1">VT-O1</strain>
    </source>
</reference>
<evidence type="ECO:0000313" key="1">
    <source>
        <dbReference type="EMBL" id="KAJ3495117.1"/>
    </source>
</evidence>
<evidence type="ECO:0000313" key="2">
    <source>
        <dbReference type="Proteomes" id="UP001148737"/>
    </source>
</evidence>
<gene>
    <name evidence="1" type="ORF">NLG97_g3624</name>
</gene>
<sequence length="254" mass="29074">MTVLPKRSPTDFEAYDRSYKYEEIDCSSADNNDHREIVNTHGQSILDWSLPLNHEGGPDHPSWPRDANGRPLLHFLTLVMEDSNWNCEKAEHRLLQQMHYHGYYAAYNDLSHPDHAEIFNHCNAILRTVHKAFAECRPYNTSEVLSGGGASQTECKYDKLPHEHLAEKLKRRVAYVASLYLNGRMGYNHKGEKVQWRNLLPPQSDFVAYMICTEPRKLDNMILGKLAAISCTSLLDLPIQDVSSFGDPIFTVFP</sequence>
<organism evidence="1 2">
    <name type="scientific">Lecanicillium saksenae</name>
    <dbReference type="NCBI Taxonomy" id="468837"/>
    <lineage>
        <taxon>Eukaryota</taxon>
        <taxon>Fungi</taxon>
        <taxon>Dikarya</taxon>
        <taxon>Ascomycota</taxon>
        <taxon>Pezizomycotina</taxon>
        <taxon>Sordariomycetes</taxon>
        <taxon>Hypocreomycetidae</taxon>
        <taxon>Hypocreales</taxon>
        <taxon>Cordycipitaceae</taxon>
        <taxon>Lecanicillium</taxon>
    </lineage>
</organism>
<keyword evidence="2" id="KW-1185">Reference proteome</keyword>
<protein>
    <submittedName>
        <fullName evidence="1">Uncharacterized protein</fullName>
    </submittedName>
</protein>
<comment type="caution">
    <text evidence="1">The sequence shown here is derived from an EMBL/GenBank/DDBJ whole genome shotgun (WGS) entry which is preliminary data.</text>
</comment>
<name>A0ACC1R0W7_9HYPO</name>
<proteinExistence type="predicted"/>
<accession>A0ACC1R0W7</accession>
<dbReference type="Proteomes" id="UP001148737">
    <property type="component" value="Unassembled WGS sequence"/>
</dbReference>
<dbReference type="EMBL" id="JANAKD010000311">
    <property type="protein sequence ID" value="KAJ3495117.1"/>
    <property type="molecule type" value="Genomic_DNA"/>
</dbReference>